<sequence>MKTIEESAKVSVITATGPSRLTESFSISGQNIENDPGQPLVRGFYQQRTCATPSELADLINSLKPNQALAYGLSTVERSPITSRKSRQSNDISVTREFFDWPAAPGWLLIVHHPPRGHERAVSRSDLLSVLREAWPGIDSAPMVFADGSTSWIYSQDTGECLIAQRGLRCYVLVSDARDIPRAGKVLHQRLWLTGHGFYHVSKAGSLDEKSAVDPTVWRPEYLDKVAGAHCEPPLEQRRRPAETRNTYAEPLSTVTTLPDLTETERKHAESIKQDERIQKHAEQEQAKRNWVEEQVASTKPEHQRAHRLKLLDAVENKRLHGGFVLKHSSGTHVTVAKLLENPERWHGERFADPLEPGCEGNSRVAWANLYSGGRPYIYSHAHGGSHFILLWASKALTVECGESPQLLQEVDKLIRQAGVVFQRGGQLVRVIDDKEIHHVELPWLRTHMEEIASWKRYNEKKKKLVVIDSPADLAKRYLAYRGEWSVPELQGIIRGPILRPDGSLLDTPGYDRQTGLLLTADNPERWPRIPKNPDHSDVRAAVEKLWEPFAHFPFVGDVSRGIQLAALLTAVQRPVLNTAPAFAWNAYRAGTGKSKAAKATSWLGGSCAEESPWSEQTEEQRKRLMSALMAGPSTILLDNISGPLESDTLCAILTACRFRDRKLGASEEVTVPTNVLITATGNNLRVVGDLSRRILVATIDHAVENPERLNFPFDPVARIQERWLHYRAAALTVLRGFISAGAPALGKGLMGSYEQWDAQIRRCIMWLKHEGLTRFGVEDPAAGIQKNYEADPETVLLRALVNIWYERYDDRPVRVADLISDAHDGIPGAAPSENRGALLEALQEIAGEPERINRRRLGRWIERHAGRVIDGLRIEEAGSWRSRRQWRVQPVP</sequence>
<organism evidence="2 3">
    <name type="scientific">Halorhodospira halophila (strain DSM 244 / SL1)</name>
    <name type="common">Ectothiorhodospira halophila (strain DSM 244 / SL1)</name>
    <dbReference type="NCBI Taxonomy" id="349124"/>
    <lineage>
        <taxon>Bacteria</taxon>
        <taxon>Pseudomonadati</taxon>
        <taxon>Pseudomonadota</taxon>
        <taxon>Gammaproteobacteria</taxon>
        <taxon>Chromatiales</taxon>
        <taxon>Ectothiorhodospiraceae</taxon>
        <taxon>Halorhodospira</taxon>
    </lineage>
</organism>
<dbReference type="eggNOG" id="COG1119">
    <property type="taxonomic scope" value="Bacteria"/>
</dbReference>
<dbReference type="HOGENOM" id="CLU_323597_0_0_6"/>
<name>A1WW71_HALHL</name>
<keyword evidence="3" id="KW-1185">Reference proteome</keyword>
<dbReference type="EMBL" id="CP000544">
    <property type="protein sequence ID" value="ABM61933.1"/>
    <property type="molecule type" value="Genomic_DNA"/>
</dbReference>
<reference evidence="3" key="1">
    <citation type="submission" date="2006-12" db="EMBL/GenBank/DDBJ databases">
        <title>Complete sequence of Halorhodospira halophila SL1.</title>
        <authorList>
            <consortium name="US DOE Joint Genome Institute"/>
            <person name="Copeland A."/>
            <person name="Lucas S."/>
            <person name="Lapidus A."/>
            <person name="Barry K."/>
            <person name="Detter J.C."/>
            <person name="Glavina del Rio T."/>
            <person name="Hammon N."/>
            <person name="Israni S."/>
            <person name="Dalin E."/>
            <person name="Tice H."/>
            <person name="Pitluck S."/>
            <person name="Saunders E."/>
            <person name="Brettin T."/>
            <person name="Bruce D."/>
            <person name="Han C."/>
            <person name="Tapia R."/>
            <person name="Schmutz J."/>
            <person name="Larimer F."/>
            <person name="Land M."/>
            <person name="Hauser L."/>
            <person name="Kyrpides N."/>
            <person name="Mikhailova N."/>
            <person name="Hoff W."/>
            <person name="Richardson P."/>
        </authorList>
    </citation>
    <scope>NUCLEOTIDE SEQUENCE [LARGE SCALE GENOMIC DNA]</scope>
    <source>
        <strain evidence="3">DSM 244 / SL1</strain>
    </source>
</reference>
<evidence type="ECO:0000313" key="3">
    <source>
        <dbReference type="Proteomes" id="UP000000647"/>
    </source>
</evidence>
<feature type="region of interest" description="Disordered" evidence="1">
    <location>
        <begin position="265"/>
        <end position="291"/>
    </location>
</feature>
<evidence type="ECO:0000256" key="1">
    <source>
        <dbReference type="SAM" id="MobiDB-lite"/>
    </source>
</evidence>
<dbReference type="KEGG" id="hha:Hhal_1157"/>
<dbReference type="OrthoDB" id="123525at2"/>
<proteinExistence type="predicted"/>
<accession>A1WW71</accession>
<dbReference type="Proteomes" id="UP000000647">
    <property type="component" value="Chromosome"/>
</dbReference>
<evidence type="ECO:0000313" key="2">
    <source>
        <dbReference type="EMBL" id="ABM61933.1"/>
    </source>
</evidence>
<protein>
    <submittedName>
        <fullName evidence="2">Uncharacterized protein</fullName>
    </submittedName>
</protein>
<dbReference type="STRING" id="349124.Hhal_1157"/>
<dbReference type="AlphaFoldDB" id="A1WW71"/>
<reference evidence="2 3" key="2">
    <citation type="journal article" date="2013" name="Stand. Genomic Sci.">
        <title>Complete genome sequence of Halorhodospira halophila SL1.</title>
        <authorList>
            <person name="Challacombe J.F."/>
            <person name="Majid S."/>
            <person name="Deole R."/>
            <person name="Brettin T.S."/>
            <person name="Bruce D."/>
            <person name="Delano S.F."/>
            <person name="Detter J.C."/>
            <person name="Gleasner C.D."/>
            <person name="Han C.S."/>
            <person name="Misra M."/>
            <person name="Reitenga K.G."/>
            <person name="Mikhailova N."/>
            <person name="Woyke T."/>
            <person name="Pitluck S."/>
            <person name="Nolan M."/>
            <person name="Land M.L."/>
            <person name="Saunders E."/>
            <person name="Tapia R."/>
            <person name="Lapidus A."/>
            <person name="Ivanova N."/>
            <person name="Hoff W.D."/>
        </authorList>
    </citation>
    <scope>NUCLEOTIDE SEQUENCE [LARGE SCALE GENOMIC DNA]</scope>
    <source>
        <strain evidence="3">DSM 244 / SL1</strain>
    </source>
</reference>
<dbReference type="RefSeq" id="WP_011813956.1">
    <property type="nucleotide sequence ID" value="NC_008789.1"/>
</dbReference>
<gene>
    <name evidence="2" type="ordered locus">Hhal_1157</name>
</gene>